<evidence type="ECO:0000256" key="1">
    <source>
        <dbReference type="SAM" id="Coils"/>
    </source>
</evidence>
<accession>A0A7S2MZ09</accession>
<dbReference type="AlphaFoldDB" id="A0A7S2MZ09"/>
<organism evidence="3">
    <name type="scientific">Haptolina brevifila</name>
    <dbReference type="NCBI Taxonomy" id="156173"/>
    <lineage>
        <taxon>Eukaryota</taxon>
        <taxon>Haptista</taxon>
        <taxon>Haptophyta</taxon>
        <taxon>Prymnesiophyceae</taxon>
        <taxon>Prymnesiales</taxon>
        <taxon>Prymnesiaceae</taxon>
        <taxon>Haptolina</taxon>
    </lineage>
</organism>
<dbReference type="PROSITE" id="PS00018">
    <property type="entry name" value="EF_HAND_1"/>
    <property type="match status" value="1"/>
</dbReference>
<proteinExistence type="predicted"/>
<name>A0A7S2MZ09_9EUKA</name>
<evidence type="ECO:0008006" key="4">
    <source>
        <dbReference type="Google" id="ProtNLM"/>
    </source>
</evidence>
<feature type="region of interest" description="Disordered" evidence="2">
    <location>
        <begin position="122"/>
        <end position="180"/>
    </location>
</feature>
<keyword evidence="1" id="KW-0175">Coiled coil</keyword>
<sequence>MKESSYDIDGDGEIEENELLDLQRLNYSTPGGMRRGESQVPVGGFSRYAAAMTNKAKAERVRREQQEREKLGSPHLPTDTMVFGVSGDIVALTKWAGSDLVSGSGPLQPLIKENGVKGKTRVFTGGAKKKDAKLKNHETGDRAKFTPKEAMPKNTTPPSGTANKRSPLSGSHSSDSFGTAHDAFTKDEKIEQARLRAAQGCPSPKAAPTPKLETRARAALSVTSRSARSAADALYAYSGDGTGDAFLTTKPNVSAEQMRARYVASAEKLYPHGYNGTYNAVVQETNAQRAEETRQDVVVWKEEIQLEEQKYLSKAAANRSGVLAGRSNSEMAKEEMLRARQTEAEEIATESKRLHAIAASCRQADQKNAYERAARSFDRRYMTTQEMVQTLQAFSPEEASLTPRSVYVMDPASRSPSGEYLKPIAGLSDRVAKENAALYKRIHGITARTDDDALDDAARGTTIGAAREAKAKASKARKEAKAKKLAAENEAYEKMIANAVAVVDADYDVTPLNPND</sequence>
<reference evidence="3" key="1">
    <citation type="submission" date="2021-01" db="EMBL/GenBank/DDBJ databases">
        <authorList>
            <person name="Corre E."/>
            <person name="Pelletier E."/>
            <person name="Niang G."/>
            <person name="Scheremetjew M."/>
            <person name="Finn R."/>
            <person name="Kale V."/>
            <person name="Holt S."/>
            <person name="Cochrane G."/>
            <person name="Meng A."/>
            <person name="Brown T."/>
            <person name="Cohen L."/>
        </authorList>
    </citation>
    <scope>NUCLEOTIDE SEQUENCE</scope>
    <source>
        <strain evidence="3">UTEX LB 985</strain>
    </source>
</reference>
<feature type="compositionally biased region" description="Basic and acidic residues" evidence="2">
    <location>
        <begin position="57"/>
        <end position="72"/>
    </location>
</feature>
<feature type="region of interest" description="Disordered" evidence="2">
    <location>
        <begin position="57"/>
        <end position="79"/>
    </location>
</feature>
<dbReference type="InterPro" id="IPR018247">
    <property type="entry name" value="EF_Hand_1_Ca_BS"/>
</dbReference>
<feature type="region of interest" description="Disordered" evidence="2">
    <location>
        <begin position="196"/>
        <end position="215"/>
    </location>
</feature>
<feature type="compositionally biased region" description="Polar residues" evidence="2">
    <location>
        <begin position="153"/>
        <end position="177"/>
    </location>
</feature>
<evidence type="ECO:0000313" key="3">
    <source>
        <dbReference type="EMBL" id="CAD9510150.1"/>
    </source>
</evidence>
<gene>
    <name evidence="3" type="ORF">CBRE1094_LOCUS31549</name>
</gene>
<protein>
    <recommendedName>
        <fullName evidence="4">EF-hand domain-containing protein</fullName>
    </recommendedName>
</protein>
<feature type="compositionally biased region" description="Basic and acidic residues" evidence="2">
    <location>
        <begin position="133"/>
        <end position="151"/>
    </location>
</feature>
<dbReference type="EMBL" id="HBGU01058059">
    <property type="protein sequence ID" value="CAD9510150.1"/>
    <property type="molecule type" value="Transcribed_RNA"/>
</dbReference>
<feature type="coiled-coil region" evidence="1">
    <location>
        <begin position="463"/>
        <end position="502"/>
    </location>
</feature>
<evidence type="ECO:0000256" key="2">
    <source>
        <dbReference type="SAM" id="MobiDB-lite"/>
    </source>
</evidence>